<reference evidence="2 3" key="1">
    <citation type="journal article" date="2019" name="Nat. Ecol. Evol.">
        <title>Megaphylogeny resolves global patterns of mushroom evolution.</title>
        <authorList>
            <person name="Varga T."/>
            <person name="Krizsan K."/>
            <person name="Foldi C."/>
            <person name="Dima B."/>
            <person name="Sanchez-Garcia M."/>
            <person name="Sanchez-Ramirez S."/>
            <person name="Szollosi G.J."/>
            <person name="Szarkandi J.G."/>
            <person name="Papp V."/>
            <person name="Albert L."/>
            <person name="Andreopoulos W."/>
            <person name="Angelini C."/>
            <person name="Antonin V."/>
            <person name="Barry K.W."/>
            <person name="Bougher N.L."/>
            <person name="Buchanan P."/>
            <person name="Buyck B."/>
            <person name="Bense V."/>
            <person name="Catcheside P."/>
            <person name="Chovatia M."/>
            <person name="Cooper J."/>
            <person name="Damon W."/>
            <person name="Desjardin D."/>
            <person name="Finy P."/>
            <person name="Geml J."/>
            <person name="Haridas S."/>
            <person name="Hughes K."/>
            <person name="Justo A."/>
            <person name="Karasinski D."/>
            <person name="Kautmanova I."/>
            <person name="Kiss B."/>
            <person name="Kocsube S."/>
            <person name="Kotiranta H."/>
            <person name="LaButti K.M."/>
            <person name="Lechner B.E."/>
            <person name="Liimatainen K."/>
            <person name="Lipzen A."/>
            <person name="Lukacs Z."/>
            <person name="Mihaltcheva S."/>
            <person name="Morgado L.N."/>
            <person name="Niskanen T."/>
            <person name="Noordeloos M.E."/>
            <person name="Ohm R.A."/>
            <person name="Ortiz-Santana B."/>
            <person name="Ovrebo C."/>
            <person name="Racz N."/>
            <person name="Riley R."/>
            <person name="Savchenko A."/>
            <person name="Shiryaev A."/>
            <person name="Soop K."/>
            <person name="Spirin V."/>
            <person name="Szebenyi C."/>
            <person name="Tomsovsky M."/>
            <person name="Tulloss R.E."/>
            <person name="Uehling J."/>
            <person name="Grigoriev I.V."/>
            <person name="Vagvolgyi C."/>
            <person name="Papp T."/>
            <person name="Martin F.M."/>
            <person name="Miettinen O."/>
            <person name="Hibbett D.S."/>
            <person name="Nagy L.G."/>
        </authorList>
    </citation>
    <scope>NUCLEOTIDE SEQUENCE [LARGE SCALE GENOMIC DNA]</scope>
    <source>
        <strain evidence="2 3">CBS 166.37</strain>
    </source>
</reference>
<dbReference type="AlphaFoldDB" id="A0A5C3LSS7"/>
<feature type="transmembrane region" description="Helical" evidence="1">
    <location>
        <begin position="363"/>
        <end position="391"/>
    </location>
</feature>
<dbReference type="EMBL" id="ML213615">
    <property type="protein sequence ID" value="TFK36194.1"/>
    <property type="molecule type" value="Genomic_DNA"/>
</dbReference>
<evidence type="ECO:0008006" key="4">
    <source>
        <dbReference type="Google" id="ProtNLM"/>
    </source>
</evidence>
<feature type="transmembrane region" description="Helical" evidence="1">
    <location>
        <begin position="237"/>
        <end position="254"/>
    </location>
</feature>
<keyword evidence="1" id="KW-1133">Transmembrane helix</keyword>
<keyword evidence="1" id="KW-0472">Membrane</keyword>
<evidence type="ECO:0000313" key="3">
    <source>
        <dbReference type="Proteomes" id="UP000308652"/>
    </source>
</evidence>
<name>A0A5C3LSS7_9AGAR</name>
<organism evidence="2 3">
    <name type="scientific">Crucibulum laeve</name>
    <dbReference type="NCBI Taxonomy" id="68775"/>
    <lineage>
        <taxon>Eukaryota</taxon>
        <taxon>Fungi</taxon>
        <taxon>Dikarya</taxon>
        <taxon>Basidiomycota</taxon>
        <taxon>Agaricomycotina</taxon>
        <taxon>Agaricomycetes</taxon>
        <taxon>Agaricomycetidae</taxon>
        <taxon>Agaricales</taxon>
        <taxon>Agaricineae</taxon>
        <taxon>Nidulariaceae</taxon>
        <taxon>Crucibulum</taxon>
    </lineage>
</organism>
<evidence type="ECO:0000256" key="1">
    <source>
        <dbReference type="SAM" id="Phobius"/>
    </source>
</evidence>
<dbReference type="Proteomes" id="UP000308652">
    <property type="component" value="Unassembled WGS sequence"/>
</dbReference>
<sequence length="439" mass="49865">MCFSIYPRLCYGSKRAPKKYRRRLNTSVLAIEDLSRIVEAACYPDNLIKMMQTTFNTSDFSGKSPEKHITNENITTPLHSFRYRQAPAGIALLRMNTLQDMPTKLAPGPYSFTKLTPNALGAEMYITLQPNGYYIADHTLKQIWWLQSVNMERLFKSDDLRHYPPTTFVPQFIDLNPIGVDNLSSRISTAPWSPTEAKMYLDLLKELQVHSRIIYRHGSPTAIIDYTHTIQVPSITIFDHIIGIFSFYVSLTYLKRLHTTRAGGVTSFVRWKAMVESLLAEWSDSNLLVGSIVSGLHHVRVHRETKDISAAEAAAYFRRSGGSRRSFRTLSFFLSMPLIFLSWSLVAFLCGVSMYAFQSMRPFSTYIIEGVVFGLICVCLFSMVLHFYWVFTVEKKGKKSLESVASDVNAATILDHQPAVPIVEQHAPVYNSVRPEIAD</sequence>
<protein>
    <recommendedName>
        <fullName evidence="4">Transmembrane protein</fullName>
    </recommendedName>
</protein>
<feature type="transmembrane region" description="Helical" evidence="1">
    <location>
        <begin position="332"/>
        <end position="357"/>
    </location>
</feature>
<gene>
    <name evidence="2" type="ORF">BDQ12DRAFT_755864</name>
</gene>
<keyword evidence="3" id="KW-1185">Reference proteome</keyword>
<keyword evidence="1" id="KW-0812">Transmembrane</keyword>
<accession>A0A5C3LSS7</accession>
<evidence type="ECO:0000313" key="2">
    <source>
        <dbReference type="EMBL" id="TFK36194.1"/>
    </source>
</evidence>
<dbReference type="OrthoDB" id="2674421at2759"/>
<proteinExistence type="predicted"/>